<keyword evidence="2" id="KW-1185">Reference proteome</keyword>
<dbReference type="AlphaFoldDB" id="A0A238L761"/>
<accession>A0A238L761</accession>
<dbReference type="EMBL" id="FXYF01000038">
    <property type="protein sequence ID" value="SMX50925.1"/>
    <property type="molecule type" value="Genomic_DNA"/>
</dbReference>
<dbReference type="RefSeq" id="WP_141194964.1">
    <property type="nucleotide sequence ID" value="NZ_FXYF01000038.1"/>
</dbReference>
<evidence type="ECO:0000313" key="1">
    <source>
        <dbReference type="EMBL" id="SMX50925.1"/>
    </source>
</evidence>
<proteinExistence type="predicted"/>
<name>A0A238L761_9RHOB</name>
<sequence length="99" mass="11073">MINVFQATQKAQESKEFCLLRARKGIDAGKGAFRLHGYLERAARILDVSTAWPVMIWGIMAHGLSPATSMRCVSVLRRVALNDGWPTAHAAIRSRRKRP</sequence>
<dbReference type="Proteomes" id="UP000207598">
    <property type="component" value="Unassembled WGS sequence"/>
</dbReference>
<organism evidence="1 2">
    <name type="scientific">Maliponia aquimaris</name>
    <dbReference type="NCBI Taxonomy" id="1673631"/>
    <lineage>
        <taxon>Bacteria</taxon>
        <taxon>Pseudomonadati</taxon>
        <taxon>Pseudomonadota</taxon>
        <taxon>Alphaproteobacteria</taxon>
        <taxon>Rhodobacterales</taxon>
        <taxon>Paracoccaceae</taxon>
        <taxon>Maliponia</taxon>
    </lineage>
</organism>
<evidence type="ECO:0000313" key="2">
    <source>
        <dbReference type="Proteomes" id="UP000207598"/>
    </source>
</evidence>
<gene>
    <name evidence="1" type="ORF">MAA8898_05132</name>
</gene>
<reference evidence="1 2" key="1">
    <citation type="submission" date="2017-05" db="EMBL/GenBank/DDBJ databases">
        <authorList>
            <person name="Song R."/>
            <person name="Chenine A.L."/>
            <person name="Ruprecht R.M."/>
        </authorList>
    </citation>
    <scope>NUCLEOTIDE SEQUENCE [LARGE SCALE GENOMIC DNA]</scope>
    <source>
        <strain evidence="1 2">CECT 8898</strain>
    </source>
</reference>
<protein>
    <submittedName>
        <fullName evidence="1">Uncharacterized protein</fullName>
    </submittedName>
</protein>